<feature type="compositionally biased region" description="Low complexity" evidence="1">
    <location>
        <begin position="79"/>
        <end position="90"/>
    </location>
</feature>
<evidence type="ECO:0000313" key="3">
    <source>
        <dbReference type="Proteomes" id="UP000461409"/>
    </source>
</evidence>
<evidence type="ECO:0000256" key="1">
    <source>
        <dbReference type="SAM" id="MobiDB-lite"/>
    </source>
</evidence>
<name>A0A844XGD7_9SPHN</name>
<protein>
    <submittedName>
        <fullName evidence="2">Uncharacterized protein</fullName>
    </submittedName>
</protein>
<sequence>MTKGLTLTLAIAILLLVGTLMEEGGPVDKFNAASPAGEATVAVAEEDAKPAPVRLAKSHTPAPEQPAGDMWDWFGESDPAPTAAPAAPAPVQRTVTRGSAVEQGAISRDRMNLEE</sequence>
<feature type="region of interest" description="Disordered" evidence="1">
    <location>
        <begin position="47"/>
        <end position="115"/>
    </location>
</feature>
<proteinExistence type="predicted"/>
<reference evidence="2 3" key="2">
    <citation type="submission" date="2020-02" db="EMBL/GenBank/DDBJ databases">
        <title>Erythrobacter dongmakensis sp. nov., isolated from a tidal mudflat.</title>
        <authorList>
            <person name="Kim I.S."/>
        </authorList>
    </citation>
    <scope>NUCLEOTIDE SEQUENCE [LARGE SCALE GENOMIC DNA]</scope>
    <source>
        <strain evidence="2 3">GH3-10</strain>
    </source>
</reference>
<comment type="caution">
    <text evidence="2">The sequence shown here is derived from an EMBL/GenBank/DDBJ whole genome shotgun (WGS) entry which is preliminary data.</text>
</comment>
<dbReference type="RefSeq" id="WP_160486228.1">
    <property type="nucleotide sequence ID" value="NZ_WUBR01000002.1"/>
</dbReference>
<organism evidence="2 3">
    <name type="scientific">Aurantiacibacter rhizosphaerae</name>
    <dbReference type="NCBI Taxonomy" id="2691582"/>
    <lineage>
        <taxon>Bacteria</taxon>
        <taxon>Pseudomonadati</taxon>
        <taxon>Pseudomonadota</taxon>
        <taxon>Alphaproteobacteria</taxon>
        <taxon>Sphingomonadales</taxon>
        <taxon>Erythrobacteraceae</taxon>
        <taxon>Aurantiacibacter</taxon>
    </lineage>
</organism>
<dbReference type="Proteomes" id="UP000461409">
    <property type="component" value="Unassembled WGS sequence"/>
</dbReference>
<evidence type="ECO:0000313" key="2">
    <source>
        <dbReference type="EMBL" id="MWV28654.1"/>
    </source>
</evidence>
<dbReference type="EMBL" id="WUBR01000002">
    <property type="protein sequence ID" value="MWV28654.1"/>
    <property type="molecule type" value="Genomic_DNA"/>
</dbReference>
<dbReference type="AlphaFoldDB" id="A0A844XGD7"/>
<accession>A0A844XGD7</accession>
<keyword evidence="3" id="KW-1185">Reference proteome</keyword>
<reference evidence="2 3" key="1">
    <citation type="submission" date="2019-12" db="EMBL/GenBank/DDBJ databases">
        <authorList>
            <person name="Lee S.D."/>
        </authorList>
    </citation>
    <scope>NUCLEOTIDE SEQUENCE [LARGE SCALE GENOMIC DNA]</scope>
    <source>
        <strain evidence="2 3">GH3-10</strain>
    </source>
</reference>
<gene>
    <name evidence="2" type="ORF">GRF63_12130</name>
</gene>